<organism evidence="1 2">
    <name type="scientific">Rubroshorea leprosula</name>
    <dbReference type="NCBI Taxonomy" id="152421"/>
    <lineage>
        <taxon>Eukaryota</taxon>
        <taxon>Viridiplantae</taxon>
        <taxon>Streptophyta</taxon>
        <taxon>Embryophyta</taxon>
        <taxon>Tracheophyta</taxon>
        <taxon>Spermatophyta</taxon>
        <taxon>Magnoliopsida</taxon>
        <taxon>eudicotyledons</taxon>
        <taxon>Gunneridae</taxon>
        <taxon>Pentapetalae</taxon>
        <taxon>rosids</taxon>
        <taxon>malvids</taxon>
        <taxon>Malvales</taxon>
        <taxon>Dipterocarpaceae</taxon>
        <taxon>Rubroshorea</taxon>
    </lineage>
</organism>
<evidence type="ECO:0000313" key="1">
    <source>
        <dbReference type="EMBL" id="GKV13875.1"/>
    </source>
</evidence>
<proteinExistence type="predicted"/>
<gene>
    <name evidence="1" type="ORF">SLEP1_g24837</name>
</gene>
<dbReference type="Proteomes" id="UP001054252">
    <property type="component" value="Unassembled WGS sequence"/>
</dbReference>
<reference evidence="1 2" key="1">
    <citation type="journal article" date="2021" name="Commun. Biol.">
        <title>The genome of Shorea leprosula (Dipterocarpaceae) highlights the ecological relevance of drought in aseasonal tropical rainforests.</title>
        <authorList>
            <person name="Ng K.K.S."/>
            <person name="Kobayashi M.J."/>
            <person name="Fawcett J.A."/>
            <person name="Hatakeyama M."/>
            <person name="Paape T."/>
            <person name="Ng C.H."/>
            <person name="Ang C.C."/>
            <person name="Tnah L.H."/>
            <person name="Lee C.T."/>
            <person name="Nishiyama T."/>
            <person name="Sese J."/>
            <person name="O'Brien M.J."/>
            <person name="Copetti D."/>
            <person name="Mohd Noor M.I."/>
            <person name="Ong R.C."/>
            <person name="Putra M."/>
            <person name="Sireger I.Z."/>
            <person name="Indrioko S."/>
            <person name="Kosugi Y."/>
            <person name="Izuno A."/>
            <person name="Isagi Y."/>
            <person name="Lee S.L."/>
            <person name="Shimizu K.K."/>
        </authorList>
    </citation>
    <scope>NUCLEOTIDE SEQUENCE [LARGE SCALE GENOMIC DNA]</scope>
    <source>
        <strain evidence="1">214</strain>
    </source>
</reference>
<dbReference type="AlphaFoldDB" id="A0AAV5JT20"/>
<keyword evidence="2" id="KW-1185">Reference proteome</keyword>
<sequence>MSGNVEIDRNSIVIMGDPNEVFTLNFLALRSNLRFYASEVSKFMIMPV</sequence>
<dbReference type="EMBL" id="BPVZ01000039">
    <property type="protein sequence ID" value="GKV13875.1"/>
    <property type="molecule type" value="Genomic_DNA"/>
</dbReference>
<comment type="caution">
    <text evidence="1">The sequence shown here is derived from an EMBL/GenBank/DDBJ whole genome shotgun (WGS) entry which is preliminary data.</text>
</comment>
<name>A0AAV5JT20_9ROSI</name>
<accession>A0AAV5JT20</accession>
<evidence type="ECO:0000313" key="2">
    <source>
        <dbReference type="Proteomes" id="UP001054252"/>
    </source>
</evidence>
<protein>
    <submittedName>
        <fullName evidence="1">Uncharacterized protein</fullName>
    </submittedName>
</protein>